<dbReference type="Pfam" id="PF14555">
    <property type="entry name" value="UBA_4"/>
    <property type="match status" value="1"/>
</dbReference>
<feature type="compositionally biased region" description="Basic and acidic residues" evidence="2">
    <location>
        <begin position="434"/>
        <end position="443"/>
    </location>
</feature>
<keyword evidence="5" id="KW-1185">Reference proteome</keyword>
<dbReference type="PROSITE" id="PS50330">
    <property type="entry name" value="UIM"/>
    <property type="match status" value="1"/>
</dbReference>
<dbReference type="EMBL" id="QJKJ01009560">
    <property type="protein sequence ID" value="RDX76281.1"/>
    <property type="molecule type" value="Genomic_DNA"/>
</dbReference>
<dbReference type="PROSITE" id="PS50033">
    <property type="entry name" value="UBX"/>
    <property type="match status" value="1"/>
</dbReference>
<evidence type="ECO:0000256" key="1">
    <source>
        <dbReference type="ARBA" id="ARBA00022786"/>
    </source>
</evidence>
<keyword evidence="1" id="KW-0833">Ubl conjugation pathway</keyword>
<sequence length="459" mass="51081">MEMSDTVAVFMRVTGATEFHAIQALQQFGGDVDKAIDAYFLGEDRFIVCMILVTRLSGRRQNHAAVRQYNNSAGIVTFVNAARRLQPSLLLHPNYREEHGYLYNMNGATSTIHPSPLVCHPVQVREVPARINSALEPHYQSGLSTTGADTTANLSSYGLGIHGTNEYPLAQSKASHVSDDEIEEAMLQTAIEASIMERREGFLREQFVVVKGSFDDGLRQQEDADLARAISLSLEDDYPVSPRAEKQKELNSLNKAESHSSKEEESCKKMLENKDADFPVSPQADKQKELNSLNIAESHSSKEEESCKKVLENKDADCPVSPRADRKRELNSLNKAESHSSKEEESCKKMLDNKFQQVPSQCCSISSPVVPSSGYPATAVILGGWPMTSMRCKEPDLYGVITIVVQMPDGSRLERHFDKTDKVQLKGMELSSLQHKEFSDKADNTAPKQRSNKTKEKPE</sequence>
<feature type="compositionally biased region" description="Basic and acidic residues" evidence="2">
    <location>
        <begin position="256"/>
        <end position="277"/>
    </location>
</feature>
<feature type="non-terminal residue" evidence="4">
    <location>
        <position position="1"/>
    </location>
</feature>
<feature type="region of interest" description="Disordered" evidence="2">
    <location>
        <begin position="429"/>
        <end position="459"/>
    </location>
</feature>
<dbReference type="AlphaFoldDB" id="A0A371FDA6"/>
<dbReference type="InterPro" id="IPR003903">
    <property type="entry name" value="UIM_dom"/>
</dbReference>
<feature type="compositionally biased region" description="Basic and acidic residues" evidence="2">
    <location>
        <begin position="299"/>
        <end position="345"/>
    </location>
</feature>
<evidence type="ECO:0000313" key="4">
    <source>
        <dbReference type="EMBL" id="RDX76281.1"/>
    </source>
</evidence>
<reference evidence="4" key="1">
    <citation type="submission" date="2018-05" db="EMBL/GenBank/DDBJ databases">
        <title>Draft genome of Mucuna pruriens seed.</title>
        <authorList>
            <person name="Nnadi N.E."/>
            <person name="Vos R."/>
            <person name="Hasami M.H."/>
            <person name="Devisetty U.K."/>
            <person name="Aguiy J.C."/>
        </authorList>
    </citation>
    <scope>NUCLEOTIDE SEQUENCE [LARGE SCALE GENOMIC DNA]</scope>
    <source>
        <strain evidence="4">JCA_2017</strain>
    </source>
</reference>
<protein>
    <submittedName>
        <fullName evidence="4">Plant UBX domain-containing protein 9</fullName>
    </submittedName>
</protein>
<dbReference type="STRING" id="157652.A0A371FDA6"/>
<dbReference type="OrthoDB" id="1920064at2759"/>
<dbReference type="PANTHER" id="PTHR23322:SF55">
    <property type="entry name" value="PLANT UBX DOMAIN-CONTAINING PROTEIN 9"/>
    <property type="match status" value="1"/>
</dbReference>
<dbReference type="Proteomes" id="UP000257109">
    <property type="component" value="Unassembled WGS sequence"/>
</dbReference>
<feature type="domain" description="UBX" evidence="3">
    <location>
        <begin position="396"/>
        <end position="424"/>
    </location>
</feature>
<gene>
    <name evidence="4" type="primary">PUX9</name>
    <name evidence="4" type="ORF">CR513_43744</name>
</gene>
<dbReference type="GO" id="GO:0043130">
    <property type="term" value="F:ubiquitin binding"/>
    <property type="evidence" value="ECO:0007669"/>
    <property type="project" value="TreeGrafter"/>
</dbReference>
<name>A0A371FDA6_MUCPR</name>
<evidence type="ECO:0000259" key="3">
    <source>
        <dbReference type="PROSITE" id="PS50033"/>
    </source>
</evidence>
<evidence type="ECO:0000256" key="2">
    <source>
        <dbReference type="SAM" id="MobiDB-lite"/>
    </source>
</evidence>
<feature type="region of interest" description="Disordered" evidence="2">
    <location>
        <begin position="240"/>
        <end position="345"/>
    </location>
</feature>
<dbReference type="InterPro" id="IPR001012">
    <property type="entry name" value="UBX_dom"/>
</dbReference>
<dbReference type="PANTHER" id="PTHR23322">
    <property type="entry name" value="FAS-ASSOCIATED PROTEIN"/>
    <property type="match status" value="1"/>
</dbReference>
<evidence type="ECO:0000313" key="5">
    <source>
        <dbReference type="Proteomes" id="UP000257109"/>
    </source>
</evidence>
<dbReference type="InterPro" id="IPR050730">
    <property type="entry name" value="UBX_domain-protein"/>
</dbReference>
<comment type="caution">
    <text evidence="4">The sequence shown here is derived from an EMBL/GenBank/DDBJ whole genome shotgun (WGS) entry which is preliminary data.</text>
</comment>
<accession>A0A371FDA6</accession>
<organism evidence="4 5">
    <name type="scientific">Mucuna pruriens</name>
    <name type="common">Velvet bean</name>
    <name type="synonym">Dolichos pruriens</name>
    <dbReference type="NCBI Taxonomy" id="157652"/>
    <lineage>
        <taxon>Eukaryota</taxon>
        <taxon>Viridiplantae</taxon>
        <taxon>Streptophyta</taxon>
        <taxon>Embryophyta</taxon>
        <taxon>Tracheophyta</taxon>
        <taxon>Spermatophyta</taxon>
        <taxon>Magnoliopsida</taxon>
        <taxon>eudicotyledons</taxon>
        <taxon>Gunneridae</taxon>
        <taxon>Pentapetalae</taxon>
        <taxon>rosids</taxon>
        <taxon>fabids</taxon>
        <taxon>Fabales</taxon>
        <taxon>Fabaceae</taxon>
        <taxon>Papilionoideae</taxon>
        <taxon>50 kb inversion clade</taxon>
        <taxon>NPAAA clade</taxon>
        <taxon>indigoferoid/millettioid clade</taxon>
        <taxon>Phaseoleae</taxon>
        <taxon>Mucuna</taxon>
    </lineage>
</organism>
<proteinExistence type="predicted"/>